<reference evidence="2" key="1">
    <citation type="journal article" date="2019" name="MBio">
        <title>Virus Genomes from Deep Sea Sediments Expand the Ocean Megavirome and Support Independent Origins of Viral Gigantism.</title>
        <authorList>
            <person name="Backstrom D."/>
            <person name="Yutin N."/>
            <person name="Jorgensen S.L."/>
            <person name="Dharamshi J."/>
            <person name="Homa F."/>
            <person name="Zaremba-Niedwiedzka K."/>
            <person name="Spang A."/>
            <person name="Wolf Y.I."/>
            <person name="Koonin E.V."/>
            <person name="Ettema T.J."/>
        </authorList>
    </citation>
    <scope>NUCLEOTIDE SEQUENCE</scope>
</reference>
<organism evidence="2">
    <name type="scientific">Iridovirus LCIVAC01</name>
    <dbReference type="NCBI Taxonomy" id="2506607"/>
    <lineage>
        <taxon>Viruses</taxon>
        <taxon>Varidnaviria</taxon>
        <taxon>Bamfordvirae</taxon>
        <taxon>Nucleocytoviricota</taxon>
        <taxon>Megaviricetes</taxon>
        <taxon>Pimascovirales</taxon>
        <taxon>Pimascovirales incertae sedis</taxon>
        <taxon>Iridoviridae</taxon>
    </lineage>
</organism>
<dbReference type="Pfam" id="PF10096">
    <property type="entry name" value="DUF2334"/>
    <property type="match status" value="1"/>
</dbReference>
<gene>
    <name evidence="2" type="ORF">LCIVAC01_00400</name>
</gene>
<dbReference type="InterPro" id="IPR018763">
    <property type="entry name" value="DUF2334"/>
</dbReference>
<feature type="transmembrane region" description="Helical" evidence="1">
    <location>
        <begin position="6"/>
        <end position="26"/>
    </location>
</feature>
<evidence type="ECO:0000256" key="1">
    <source>
        <dbReference type="SAM" id="Phobius"/>
    </source>
</evidence>
<evidence type="ECO:0000313" key="2">
    <source>
        <dbReference type="EMBL" id="QBK85231.1"/>
    </source>
</evidence>
<dbReference type="GO" id="GO:0005975">
    <property type="term" value="P:carbohydrate metabolic process"/>
    <property type="evidence" value="ECO:0007669"/>
    <property type="project" value="InterPro"/>
</dbReference>
<dbReference type="EMBL" id="MK500309">
    <property type="protein sequence ID" value="QBK85231.1"/>
    <property type="molecule type" value="Genomic_DNA"/>
</dbReference>
<keyword evidence="1" id="KW-1133">Transmembrane helix</keyword>
<protein>
    <recommendedName>
        <fullName evidence="3">DUF2334 domain-containing protein</fullName>
    </recommendedName>
</protein>
<evidence type="ECO:0008006" key="3">
    <source>
        <dbReference type="Google" id="ProtNLM"/>
    </source>
</evidence>
<dbReference type="Gene3D" id="3.20.20.370">
    <property type="entry name" value="Glycoside hydrolase/deacetylase"/>
    <property type="match status" value="1"/>
</dbReference>
<sequence>MAIPILGIITIIILSIIIILTIIILVHRKFSHKEVDDVHPEIPMSKEIFDDSKWLWVIPLYAGKPISDYKLWCEKIKKSGNFLGMHGVKHTFDEFNKDVTPEYVQEGMDEFKKGFGYYPKYFKAPKLHITKNNKKIIQEKGMKIKGHLNQLLHKVYHTGPNVRKQEGRLPFET</sequence>
<name>A0A481YPS1_9VIRU</name>
<dbReference type="SUPFAM" id="SSF88713">
    <property type="entry name" value="Glycoside hydrolase/deacetylase"/>
    <property type="match status" value="1"/>
</dbReference>
<keyword evidence="1" id="KW-0812">Transmembrane</keyword>
<accession>A0A481YPS1</accession>
<dbReference type="InterPro" id="IPR011330">
    <property type="entry name" value="Glyco_hydro/deAcase_b/a-brl"/>
</dbReference>
<keyword evidence="1" id="KW-0472">Membrane</keyword>
<proteinExistence type="predicted"/>